<feature type="chain" id="PRO_5044156973" description="DUF4218 domain-containing protein" evidence="1">
    <location>
        <begin position="22"/>
        <end position="296"/>
    </location>
</feature>
<reference evidence="4" key="1">
    <citation type="journal article" date="2013" name="Nature">
        <title>Draft genome of the wheat A-genome progenitor Triticum urartu.</title>
        <authorList>
            <person name="Ling H.Q."/>
            <person name="Zhao S."/>
            <person name="Liu D."/>
            <person name="Wang J."/>
            <person name="Sun H."/>
            <person name="Zhang C."/>
            <person name="Fan H."/>
            <person name="Li D."/>
            <person name="Dong L."/>
            <person name="Tao Y."/>
            <person name="Gao C."/>
            <person name="Wu H."/>
            <person name="Li Y."/>
            <person name="Cui Y."/>
            <person name="Guo X."/>
            <person name="Zheng S."/>
            <person name="Wang B."/>
            <person name="Yu K."/>
            <person name="Liang Q."/>
            <person name="Yang W."/>
            <person name="Lou X."/>
            <person name="Chen J."/>
            <person name="Feng M."/>
            <person name="Jian J."/>
            <person name="Zhang X."/>
            <person name="Luo G."/>
            <person name="Jiang Y."/>
            <person name="Liu J."/>
            <person name="Wang Z."/>
            <person name="Sha Y."/>
            <person name="Zhang B."/>
            <person name="Wu H."/>
            <person name="Tang D."/>
            <person name="Shen Q."/>
            <person name="Xue P."/>
            <person name="Zou S."/>
            <person name="Wang X."/>
            <person name="Liu X."/>
            <person name="Wang F."/>
            <person name="Yang Y."/>
            <person name="An X."/>
            <person name="Dong Z."/>
            <person name="Zhang K."/>
            <person name="Zhang X."/>
            <person name="Luo M.C."/>
            <person name="Dvorak J."/>
            <person name="Tong Y."/>
            <person name="Wang J."/>
            <person name="Yang H."/>
            <person name="Li Z."/>
            <person name="Wang D."/>
            <person name="Zhang A."/>
            <person name="Wang J."/>
        </authorList>
    </citation>
    <scope>NUCLEOTIDE SEQUENCE</scope>
    <source>
        <strain evidence="4">cv. G1812</strain>
    </source>
</reference>
<accession>A0A8R7TQS3</accession>
<keyword evidence="4" id="KW-1185">Reference proteome</keyword>
<dbReference type="InterPro" id="IPR025452">
    <property type="entry name" value="DUF4218"/>
</dbReference>
<name>A0A8R7TQS3_TRIUA</name>
<dbReference type="AlphaFoldDB" id="A0A8R7TQS3"/>
<proteinExistence type="predicted"/>
<organism evidence="3 4">
    <name type="scientific">Triticum urartu</name>
    <name type="common">Red wild einkorn</name>
    <name type="synonym">Crithodium urartu</name>
    <dbReference type="NCBI Taxonomy" id="4572"/>
    <lineage>
        <taxon>Eukaryota</taxon>
        <taxon>Viridiplantae</taxon>
        <taxon>Streptophyta</taxon>
        <taxon>Embryophyta</taxon>
        <taxon>Tracheophyta</taxon>
        <taxon>Spermatophyta</taxon>
        <taxon>Magnoliopsida</taxon>
        <taxon>Liliopsida</taxon>
        <taxon>Poales</taxon>
        <taxon>Poaceae</taxon>
        <taxon>BOP clade</taxon>
        <taxon>Pooideae</taxon>
        <taxon>Triticodae</taxon>
        <taxon>Triticeae</taxon>
        <taxon>Triticinae</taxon>
        <taxon>Triticum</taxon>
    </lineage>
</organism>
<evidence type="ECO:0000256" key="1">
    <source>
        <dbReference type="SAM" id="SignalP"/>
    </source>
</evidence>
<dbReference type="Proteomes" id="UP000015106">
    <property type="component" value="Chromosome 3"/>
</dbReference>
<evidence type="ECO:0000313" key="4">
    <source>
        <dbReference type="Proteomes" id="UP000015106"/>
    </source>
</evidence>
<dbReference type="EnsemblPlants" id="TuG1812G0300000517.01.T01">
    <property type="protein sequence ID" value="TuG1812G0300000517.01.T01"/>
    <property type="gene ID" value="TuG1812G0300000517.01"/>
</dbReference>
<sequence>MEMIFPPGFFTVMVHLVVHLASECKIAGPVAYRWMYFIERYLGELKSFVRNKARPEGSIAESFLADECMTYCSRYLQGFSTKHNQPSRNDDNPEDSESSIFSQQSMLFPPVGKPLGRPMVYTLTDKEATQAHRYVLFNCDAVKPYLEEHGAYLRRKNRKKRIDPRTFEKMQHEQFPQWFKDHVMQLEREKGSDSIDEEIRWLARGPLEVATKHRAFNIQGYRFRPKRYDKVTQNSGVAVTAKTSSYSSARDRNPILGNVMYFGRIVDIIELDYFRKFQWCYLNVNGLMLPKEKVCK</sequence>
<reference evidence="3" key="2">
    <citation type="submission" date="2018-03" db="EMBL/GenBank/DDBJ databases">
        <title>The Triticum urartu genome reveals the dynamic nature of wheat genome evolution.</title>
        <authorList>
            <person name="Ling H."/>
            <person name="Ma B."/>
            <person name="Shi X."/>
            <person name="Liu H."/>
            <person name="Dong L."/>
            <person name="Sun H."/>
            <person name="Cao Y."/>
            <person name="Gao Q."/>
            <person name="Zheng S."/>
            <person name="Li Y."/>
            <person name="Yu Y."/>
            <person name="Du H."/>
            <person name="Qi M."/>
            <person name="Li Y."/>
            <person name="Yu H."/>
            <person name="Cui Y."/>
            <person name="Wang N."/>
            <person name="Chen C."/>
            <person name="Wu H."/>
            <person name="Zhao Y."/>
            <person name="Zhang J."/>
            <person name="Li Y."/>
            <person name="Zhou W."/>
            <person name="Zhang B."/>
            <person name="Hu W."/>
            <person name="Eijk M."/>
            <person name="Tang J."/>
            <person name="Witsenboer H."/>
            <person name="Zhao S."/>
            <person name="Li Z."/>
            <person name="Zhang A."/>
            <person name="Wang D."/>
            <person name="Liang C."/>
        </authorList>
    </citation>
    <scope>NUCLEOTIDE SEQUENCE [LARGE SCALE GENOMIC DNA]</scope>
    <source>
        <strain evidence="3">cv. G1812</strain>
    </source>
</reference>
<dbReference type="Gramene" id="TuG1812G0300000517.01.T01">
    <property type="protein sequence ID" value="TuG1812G0300000517.01.T01"/>
    <property type="gene ID" value="TuG1812G0300000517.01"/>
</dbReference>
<dbReference type="Pfam" id="PF13960">
    <property type="entry name" value="DUF4218"/>
    <property type="match status" value="1"/>
</dbReference>
<reference evidence="3" key="3">
    <citation type="submission" date="2022-06" db="UniProtKB">
        <authorList>
            <consortium name="EnsemblPlants"/>
        </authorList>
    </citation>
    <scope>IDENTIFICATION</scope>
</reference>
<dbReference type="Gramene" id="TuG1812G0300000516.01.T01">
    <property type="protein sequence ID" value="TuG1812G0300000516.01.T01"/>
    <property type="gene ID" value="TuG1812G0300000516.01"/>
</dbReference>
<evidence type="ECO:0000259" key="2">
    <source>
        <dbReference type="Pfam" id="PF13960"/>
    </source>
</evidence>
<keyword evidence="1" id="KW-0732">Signal</keyword>
<feature type="domain" description="DUF4218" evidence="2">
    <location>
        <begin position="1"/>
        <end position="89"/>
    </location>
</feature>
<evidence type="ECO:0000313" key="3">
    <source>
        <dbReference type="EnsemblPlants" id="TuG1812G0300000517.01.T01"/>
    </source>
</evidence>
<dbReference type="PANTHER" id="PTHR48258">
    <property type="entry name" value="DUF4218 DOMAIN-CONTAINING PROTEIN-RELATED"/>
    <property type="match status" value="1"/>
</dbReference>
<protein>
    <recommendedName>
        <fullName evidence="2">DUF4218 domain-containing protein</fullName>
    </recommendedName>
</protein>
<dbReference type="EnsemblPlants" id="TuG1812G0300000516.01.T01">
    <property type="protein sequence ID" value="TuG1812G0300000516.01.T01"/>
    <property type="gene ID" value="TuG1812G0300000516.01"/>
</dbReference>
<dbReference type="PANTHER" id="PTHR48258:SF15">
    <property type="entry name" value="OS02G0543900 PROTEIN"/>
    <property type="match status" value="1"/>
</dbReference>
<feature type="signal peptide" evidence="1">
    <location>
        <begin position="1"/>
        <end position="21"/>
    </location>
</feature>